<accession>A0A8S4DHE9</accession>
<evidence type="ECO:0000259" key="4">
    <source>
        <dbReference type="PROSITE" id="PS50010"/>
    </source>
</evidence>
<dbReference type="Gene3D" id="1.20.900.10">
    <property type="entry name" value="Dbl homology (DH) domain"/>
    <property type="match status" value="1"/>
</dbReference>
<protein>
    <submittedName>
        <fullName evidence="6">(diamondback moth) hypothetical protein</fullName>
    </submittedName>
</protein>
<gene>
    <name evidence="6" type="ORF">PLXY2_LOCUS2312</name>
</gene>
<evidence type="ECO:0000313" key="7">
    <source>
        <dbReference type="Proteomes" id="UP000653454"/>
    </source>
</evidence>
<dbReference type="Gene3D" id="3.40.525.10">
    <property type="entry name" value="CRAL-TRIO lipid binding domain"/>
    <property type="match status" value="1"/>
</dbReference>
<dbReference type="GO" id="GO:0019898">
    <property type="term" value="C:extrinsic component of membrane"/>
    <property type="evidence" value="ECO:0007669"/>
    <property type="project" value="TreeGrafter"/>
</dbReference>
<dbReference type="PROSITE" id="PS50010">
    <property type="entry name" value="DH_2"/>
    <property type="match status" value="1"/>
</dbReference>
<dbReference type="SMART" id="SM00516">
    <property type="entry name" value="SEC14"/>
    <property type="match status" value="1"/>
</dbReference>
<feature type="region of interest" description="Disordered" evidence="2">
    <location>
        <begin position="311"/>
        <end position="331"/>
    </location>
</feature>
<dbReference type="GO" id="GO:0005886">
    <property type="term" value="C:plasma membrane"/>
    <property type="evidence" value="ECO:0007669"/>
    <property type="project" value="TreeGrafter"/>
</dbReference>
<feature type="compositionally biased region" description="Basic and acidic residues" evidence="2">
    <location>
        <begin position="599"/>
        <end position="611"/>
    </location>
</feature>
<dbReference type="InterPro" id="IPR011074">
    <property type="entry name" value="CRAL/TRIO_N_dom"/>
</dbReference>
<dbReference type="AlphaFoldDB" id="A0A8S4DHE9"/>
<sequence>MPVRELSPALQKRAVKDINEEPKRVPSDITSLREWIKQQPHLENIEPTDQWLLAFLRGCKFSLERTKEKLDMSYTLKAIVPEFFADRDPMSPKLQEILKIGAFLPVRNCACDDAPRVSILRLGVLDPARFHLADVIKASLMITEILMMEDDHLNVSGEEVIVDLKGVGMNLISQWTPALAKKAVLCFEKALPVRQRGNHILNTPAGFEAAYKLFKMLVGEKMRKRIQVHNQNYKEMYKSIPKSILPTEYGGEDGSLQELIDHWKAKTESYRDWFLDQSRQVSVESKRPGKPTNPSELFGVEGRWRSAAAARARARGVSPPPPATVRARPRHARATRQLIDNMTQEELCPRLHPDLHTDASDEDAAADDVVTRERKSVKDMVLRFERSANATNLSDSNESLARHRELGCLTGVINPIHAHFQHLSPATKSQDRNSNISVNSILSNASEVSYESSSSGFISDRKSGIEFSVPRRPAPAPPDLFCDNSSESSKSSTQEEMSMKERRFSISSGSSPVVMRRSRQPPVIRRKSSVSNQMGGETLWSYGVRQSDLEKILSLKRSEDTDTEEDPIVLGNSLQRPNDISSDEGSAQSSSNDVSISNDSKEDTISRDHSTDTLINDEEGGSDDADDKSSETSDVSGARSDYDNVSIKSISSFDMVPYQRYDSITVSSDEFGSEVCHAPDSEFLTVSAVNEWCISNSKEPVLIPVETKKEKYRRRLTERVNELVHTETVYCERLRHVVQDYLPACAADDAPVRSLKPDIFANIERIHRFHAEEFLPALRSCESDLKKLGQCFRRYEQRFNMYVMYSRNNKRATRLVFEHKQFFQKKQHQLGDRLDLSSYLLEPVQRIPRYKLFLDDLVKTYGSYENERIESDSRISKLSVDSDETGGSNGDSSDNDETPLESLKQAKTMIECVLTAIDGIMALENIRDCPSHINLLNQGRLLRQNEFYAMDAARRRRQLVRVFLFDKLLLITAVYRKQLTIELFLYKDHIPVDELGITAKEQDQHKFSIWYKKRNVKTYKLETRDAAVRNCWVDDITSLLWDQAMRKKEILLQERKKRLSMISMNSQESSEGDRNEDKYNSLRGVPGEVRRCDNKVGEVRRTTWYCE</sequence>
<dbReference type="SUPFAM" id="SSF50729">
    <property type="entry name" value="PH domain-like"/>
    <property type="match status" value="1"/>
</dbReference>
<feature type="domain" description="PH" evidence="3">
    <location>
        <begin position="934"/>
        <end position="1041"/>
    </location>
</feature>
<dbReference type="Pfam" id="PF22697">
    <property type="entry name" value="SOS1_NGEF_PH"/>
    <property type="match status" value="1"/>
</dbReference>
<dbReference type="PANTHER" id="PTHR22826:SF117">
    <property type="entry name" value="PLECKSTRIN HOMOLOGY DOMAIN-CONTAINING FAMILY G MEMBER 4B-RELATED"/>
    <property type="match status" value="1"/>
</dbReference>
<dbReference type="PRINTS" id="PR00180">
    <property type="entry name" value="CRETINALDHBP"/>
</dbReference>
<feature type="compositionally biased region" description="Acidic residues" evidence="2">
    <location>
        <begin position="615"/>
        <end position="626"/>
    </location>
</feature>
<reference evidence="6" key="1">
    <citation type="submission" date="2020-11" db="EMBL/GenBank/DDBJ databases">
        <authorList>
            <person name="Whiteford S."/>
        </authorList>
    </citation>
    <scope>NUCLEOTIDE SEQUENCE</scope>
</reference>
<evidence type="ECO:0000256" key="1">
    <source>
        <dbReference type="ARBA" id="ARBA00022658"/>
    </source>
</evidence>
<dbReference type="InterPro" id="IPR055251">
    <property type="entry name" value="SOS1_NGEF_PH"/>
</dbReference>
<dbReference type="GO" id="GO:0005085">
    <property type="term" value="F:guanyl-nucleotide exchange factor activity"/>
    <property type="evidence" value="ECO:0007669"/>
    <property type="project" value="UniProtKB-KW"/>
</dbReference>
<dbReference type="CDD" id="cd00170">
    <property type="entry name" value="SEC14"/>
    <property type="match status" value="1"/>
</dbReference>
<feature type="compositionally biased region" description="Low complexity" evidence="2">
    <location>
        <begin position="485"/>
        <end position="496"/>
    </location>
</feature>
<dbReference type="PROSITE" id="PS50003">
    <property type="entry name" value="PH_DOMAIN"/>
    <property type="match status" value="1"/>
</dbReference>
<dbReference type="Proteomes" id="UP000653454">
    <property type="component" value="Unassembled WGS sequence"/>
</dbReference>
<feature type="region of interest" description="Disordered" evidence="2">
    <location>
        <begin position="555"/>
        <end position="640"/>
    </location>
</feature>
<evidence type="ECO:0000313" key="6">
    <source>
        <dbReference type="EMBL" id="CAG9099767.1"/>
    </source>
</evidence>
<keyword evidence="7" id="KW-1185">Reference proteome</keyword>
<comment type="caution">
    <text evidence="6">The sequence shown here is derived from an EMBL/GenBank/DDBJ whole genome shotgun (WGS) entry which is preliminary data.</text>
</comment>
<feature type="compositionally biased region" description="Low complexity" evidence="2">
    <location>
        <begin position="586"/>
        <end position="598"/>
    </location>
</feature>
<dbReference type="SMART" id="SM01100">
    <property type="entry name" value="CRAL_TRIO_N"/>
    <property type="match status" value="1"/>
</dbReference>
<dbReference type="Gene3D" id="1.10.8.20">
    <property type="entry name" value="N-terminal domain of phosphatidylinositol transfer protein sec14p"/>
    <property type="match status" value="1"/>
</dbReference>
<dbReference type="SUPFAM" id="SSF48065">
    <property type="entry name" value="DBL homology domain (DH-domain)"/>
    <property type="match status" value="1"/>
</dbReference>
<dbReference type="PROSITE" id="PS50191">
    <property type="entry name" value="CRAL_TRIO"/>
    <property type="match status" value="1"/>
</dbReference>
<feature type="region of interest" description="Disordered" evidence="2">
    <location>
        <begin position="468"/>
        <end position="531"/>
    </location>
</feature>
<feature type="domain" description="CRAL-TRIO" evidence="5">
    <location>
        <begin position="91"/>
        <end position="257"/>
    </location>
</feature>
<dbReference type="GO" id="GO:0007411">
    <property type="term" value="P:axon guidance"/>
    <property type="evidence" value="ECO:0007669"/>
    <property type="project" value="TreeGrafter"/>
</dbReference>
<feature type="domain" description="DH" evidence="4">
    <location>
        <begin position="715"/>
        <end position="920"/>
    </location>
</feature>
<name>A0A8S4DHE9_PLUXY</name>
<dbReference type="InterPro" id="IPR001251">
    <property type="entry name" value="CRAL-TRIO_dom"/>
</dbReference>
<dbReference type="InterPro" id="IPR011993">
    <property type="entry name" value="PH-like_dom_sf"/>
</dbReference>
<evidence type="ECO:0000259" key="5">
    <source>
        <dbReference type="PROSITE" id="PS50191"/>
    </source>
</evidence>
<dbReference type="InterPro" id="IPR000219">
    <property type="entry name" value="DH_dom"/>
</dbReference>
<dbReference type="SUPFAM" id="SSF52087">
    <property type="entry name" value="CRAL/TRIO domain"/>
    <property type="match status" value="1"/>
</dbReference>
<dbReference type="Pfam" id="PF00650">
    <property type="entry name" value="CRAL_TRIO"/>
    <property type="match status" value="1"/>
</dbReference>
<feature type="region of interest" description="Disordered" evidence="2">
    <location>
        <begin position="875"/>
        <end position="899"/>
    </location>
</feature>
<dbReference type="InterPro" id="IPR001849">
    <property type="entry name" value="PH_domain"/>
</dbReference>
<proteinExistence type="predicted"/>
<dbReference type="PANTHER" id="PTHR22826">
    <property type="entry name" value="RHO GUANINE EXCHANGE FACTOR-RELATED"/>
    <property type="match status" value="1"/>
</dbReference>
<keyword evidence="1" id="KW-0344">Guanine-nucleotide releasing factor</keyword>
<dbReference type="SUPFAM" id="SSF46938">
    <property type="entry name" value="CRAL/TRIO N-terminal domain"/>
    <property type="match status" value="1"/>
</dbReference>
<dbReference type="InterPro" id="IPR051336">
    <property type="entry name" value="RhoGEF_Guanine_NuclExch_SF"/>
</dbReference>
<evidence type="ECO:0000259" key="3">
    <source>
        <dbReference type="PROSITE" id="PS50003"/>
    </source>
</evidence>
<dbReference type="InterPro" id="IPR035899">
    <property type="entry name" value="DBL_dom_sf"/>
</dbReference>
<dbReference type="SMART" id="SM00325">
    <property type="entry name" value="RhoGEF"/>
    <property type="match status" value="1"/>
</dbReference>
<feature type="region of interest" description="Disordered" evidence="2">
    <location>
        <begin position="352"/>
        <end position="371"/>
    </location>
</feature>
<dbReference type="Gene3D" id="2.30.29.30">
    <property type="entry name" value="Pleckstrin-homology domain (PH domain)/Phosphotyrosine-binding domain (PTB)"/>
    <property type="match status" value="1"/>
</dbReference>
<feature type="compositionally biased region" description="Basic residues" evidence="2">
    <location>
        <begin position="516"/>
        <end position="528"/>
    </location>
</feature>
<dbReference type="EMBL" id="CAJHNJ030000005">
    <property type="protein sequence ID" value="CAG9099767.1"/>
    <property type="molecule type" value="Genomic_DNA"/>
</dbReference>
<dbReference type="InterPro" id="IPR036865">
    <property type="entry name" value="CRAL-TRIO_dom_sf"/>
</dbReference>
<evidence type="ECO:0000256" key="2">
    <source>
        <dbReference type="SAM" id="MobiDB-lite"/>
    </source>
</evidence>
<dbReference type="InterPro" id="IPR036273">
    <property type="entry name" value="CRAL/TRIO_N_dom_sf"/>
</dbReference>
<dbReference type="Gene3D" id="1.20.5.1200">
    <property type="entry name" value="Alpha-tocopherol transfer"/>
    <property type="match status" value="1"/>
</dbReference>
<dbReference type="SMART" id="SM00233">
    <property type="entry name" value="PH"/>
    <property type="match status" value="1"/>
</dbReference>
<dbReference type="Pfam" id="PF00621">
    <property type="entry name" value="RhoGEF"/>
    <property type="match status" value="1"/>
</dbReference>
<dbReference type="GO" id="GO:0005737">
    <property type="term" value="C:cytoplasm"/>
    <property type="evidence" value="ECO:0007669"/>
    <property type="project" value="TreeGrafter"/>
</dbReference>
<organism evidence="6 7">
    <name type="scientific">Plutella xylostella</name>
    <name type="common">Diamondback moth</name>
    <name type="synonym">Plutella maculipennis</name>
    <dbReference type="NCBI Taxonomy" id="51655"/>
    <lineage>
        <taxon>Eukaryota</taxon>
        <taxon>Metazoa</taxon>
        <taxon>Ecdysozoa</taxon>
        <taxon>Arthropoda</taxon>
        <taxon>Hexapoda</taxon>
        <taxon>Insecta</taxon>
        <taxon>Pterygota</taxon>
        <taxon>Neoptera</taxon>
        <taxon>Endopterygota</taxon>
        <taxon>Lepidoptera</taxon>
        <taxon>Glossata</taxon>
        <taxon>Ditrysia</taxon>
        <taxon>Yponomeutoidea</taxon>
        <taxon>Plutellidae</taxon>
        <taxon>Plutella</taxon>
    </lineage>
</organism>
<feature type="compositionally biased region" description="Polar residues" evidence="2">
    <location>
        <begin position="572"/>
        <end position="585"/>
    </location>
</feature>